<gene>
    <name evidence="1" type="ORF">CAUJ_LOCUS1612</name>
</gene>
<evidence type="ECO:0000313" key="2">
    <source>
        <dbReference type="Proteomes" id="UP000835052"/>
    </source>
</evidence>
<comment type="caution">
    <text evidence="1">The sequence shown here is derived from an EMBL/GenBank/DDBJ whole genome shotgun (WGS) entry which is preliminary data.</text>
</comment>
<dbReference type="AlphaFoldDB" id="A0A8S1GSS7"/>
<organism evidence="1 2">
    <name type="scientific">Caenorhabditis auriculariae</name>
    <dbReference type="NCBI Taxonomy" id="2777116"/>
    <lineage>
        <taxon>Eukaryota</taxon>
        <taxon>Metazoa</taxon>
        <taxon>Ecdysozoa</taxon>
        <taxon>Nematoda</taxon>
        <taxon>Chromadorea</taxon>
        <taxon>Rhabditida</taxon>
        <taxon>Rhabditina</taxon>
        <taxon>Rhabditomorpha</taxon>
        <taxon>Rhabditoidea</taxon>
        <taxon>Rhabditidae</taxon>
        <taxon>Peloderinae</taxon>
        <taxon>Caenorhabditis</taxon>
    </lineage>
</organism>
<dbReference type="EMBL" id="CAJGYM010000003">
    <property type="protein sequence ID" value="CAD6185693.1"/>
    <property type="molecule type" value="Genomic_DNA"/>
</dbReference>
<proteinExistence type="predicted"/>
<dbReference type="Proteomes" id="UP000835052">
    <property type="component" value="Unassembled WGS sequence"/>
</dbReference>
<protein>
    <submittedName>
        <fullName evidence="1">Uncharacterized protein</fullName>
    </submittedName>
</protein>
<sequence length="75" mass="8677">MSKEKDGYSVIISTKNIGESTIGVSMVPQYFRKERKFTRISSCFYLKRTRCETRFKANMSAVFGSLWVTPVIQEL</sequence>
<name>A0A8S1GSS7_9PELO</name>
<keyword evidence="2" id="KW-1185">Reference proteome</keyword>
<accession>A0A8S1GSS7</accession>
<reference evidence="1" key="1">
    <citation type="submission" date="2020-10" db="EMBL/GenBank/DDBJ databases">
        <authorList>
            <person name="Kikuchi T."/>
        </authorList>
    </citation>
    <scope>NUCLEOTIDE SEQUENCE</scope>
    <source>
        <strain evidence="1">NKZ352</strain>
    </source>
</reference>
<evidence type="ECO:0000313" key="1">
    <source>
        <dbReference type="EMBL" id="CAD6185693.1"/>
    </source>
</evidence>